<dbReference type="EMBL" id="PYGD01000003">
    <property type="protein sequence ID" value="PSK92611.1"/>
    <property type="molecule type" value="Genomic_DNA"/>
</dbReference>
<evidence type="ECO:0000313" key="1">
    <source>
        <dbReference type="EMBL" id="PSK92611.1"/>
    </source>
</evidence>
<keyword evidence="2" id="KW-1185">Reference proteome</keyword>
<dbReference type="AlphaFoldDB" id="A0A2P8D5Z6"/>
<accession>A0A2P8D5Z6</accession>
<proteinExistence type="predicted"/>
<protein>
    <submittedName>
        <fullName evidence="1">Uncharacterized protein DUF1572</fullName>
    </submittedName>
</protein>
<dbReference type="Proteomes" id="UP000240572">
    <property type="component" value="Unassembled WGS sequence"/>
</dbReference>
<dbReference type="InterPro" id="IPR011466">
    <property type="entry name" value="DUF1572"/>
</dbReference>
<name>A0A2P8D5Z6_9BACT</name>
<evidence type="ECO:0000313" key="2">
    <source>
        <dbReference type="Proteomes" id="UP000240572"/>
    </source>
</evidence>
<dbReference type="RefSeq" id="WP_106522796.1">
    <property type="nucleotide sequence ID" value="NZ_PYGD01000003.1"/>
</dbReference>
<dbReference type="OrthoDB" id="68731at2"/>
<dbReference type="InterPro" id="IPR034660">
    <property type="entry name" value="DinB/YfiT-like"/>
</dbReference>
<dbReference type="SUPFAM" id="SSF109854">
    <property type="entry name" value="DinB/YfiT-like putative metalloenzymes"/>
    <property type="match status" value="1"/>
</dbReference>
<dbReference type="Gene3D" id="1.20.120.450">
    <property type="entry name" value="dinb family like domain"/>
    <property type="match status" value="1"/>
</dbReference>
<organism evidence="1 2">
    <name type="scientific">Taibaiella chishuiensis</name>
    <dbReference type="NCBI Taxonomy" id="1434707"/>
    <lineage>
        <taxon>Bacteria</taxon>
        <taxon>Pseudomonadati</taxon>
        <taxon>Bacteroidota</taxon>
        <taxon>Chitinophagia</taxon>
        <taxon>Chitinophagales</taxon>
        <taxon>Chitinophagaceae</taxon>
        <taxon>Taibaiella</taxon>
    </lineage>
</organism>
<reference evidence="1 2" key="1">
    <citation type="submission" date="2018-03" db="EMBL/GenBank/DDBJ databases">
        <title>Genomic Encyclopedia of Type Strains, Phase III (KMG-III): the genomes of soil and plant-associated and newly described type strains.</title>
        <authorList>
            <person name="Whitman W."/>
        </authorList>
    </citation>
    <scope>NUCLEOTIDE SEQUENCE [LARGE SCALE GENOMIC DNA]</scope>
    <source>
        <strain evidence="1 2">CGMCC 1.12700</strain>
    </source>
</reference>
<gene>
    <name evidence="1" type="ORF">B0I18_103188</name>
</gene>
<comment type="caution">
    <text evidence="1">The sequence shown here is derived from an EMBL/GenBank/DDBJ whole genome shotgun (WGS) entry which is preliminary data.</text>
</comment>
<dbReference type="Pfam" id="PF07609">
    <property type="entry name" value="DUF1572"/>
    <property type="match status" value="1"/>
</dbReference>
<sequence>MNVSENFSAISAKMFHYYKSLGDKSLARLDDKEIHLRISGASNNVATIVKHMSGNMLSRFTDFLTSDGEKPWRKRDEEFDDTYSSKAEMMAAWEQGWACLFGALAAIPEAGLTDIVYIRNEGHTVLEAITRQVAHYAYHTGQIVMIAKAIRDEDWESLSIAKGASDAYNQDKFEQPQARRFFTDGKVAGSGA</sequence>